<evidence type="ECO:0000256" key="8">
    <source>
        <dbReference type="ARBA" id="ARBA00037847"/>
    </source>
</evidence>
<dbReference type="InterPro" id="IPR009038">
    <property type="entry name" value="GOLD_dom"/>
</dbReference>
<evidence type="ECO:0000256" key="11">
    <source>
        <dbReference type="SAM" id="SignalP"/>
    </source>
</evidence>
<proteinExistence type="inferred from homology"/>
<evidence type="ECO:0000256" key="2">
    <source>
        <dbReference type="ARBA" id="ARBA00007104"/>
    </source>
</evidence>
<evidence type="ECO:0000256" key="4">
    <source>
        <dbReference type="ARBA" id="ARBA00022692"/>
    </source>
</evidence>
<evidence type="ECO:0000256" key="1">
    <source>
        <dbReference type="ARBA" id="ARBA00004479"/>
    </source>
</evidence>
<dbReference type="InterPro" id="IPR015720">
    <property type="entry name" value="Emp24-like"/>
</dbReference>
<feature type="signal peptide" evidence="11">
    <location>
        <begin position="1"/>
        <end position="19"/>
    </location>
</feature>
<keyword evidence="3" id="KW-0217">Developmental protein</keyword>
<dbReference type="Pfam" id="PF01105">
    <property type="entry name" value="EMP24_GP25L"/>
    <property type="match status" value="1"/>
</dbReference>
<dbReference type="Proteomes" id="UP001652626">
    <property type="component" value="Chromosome 19"/>
</dbReference>
<keyword evidence="4 9" id="KW-0812">Transmembrane</keyword>
<feature type="transmembrane region" description="Helical" evidence="10">
    <location>
        <begin position="207"/>
        <end position="227"/>
    </location>
</feature>
<keyword evidence="13" id="KW-1185">Reference proteome</keyword>
<evidence type="ECO:0000256" key="5">
    <source>
        <dbReference type="ARBA" id="ARBA00022729"/>
    </source>
</evidence>
<evidence type="ECO:0000313" key="13">
    <source>
        <dbReference type="Proteomes" id="UP001652626"/>
    </source>
</evidence>
<evidence type="ECO:0000259" key="12">
    <source>
        <dbReference type="PROSITE" id="PS50866"/>
    </source>
</evidence>
<dbReference type="PANTHER" id="PTHR22811">
    <property type="entry name" value="TRANSMEMBRANE EMP24 DOMAIN-CONTAINING PROTEIN"/>
    <property type="match status" value="1"/>
</dbReference>
<organism evidence="13 14">
    <name type="scientific">Vanessa tameamea</name>
    <name type="common">Kamehameha butterfly</name>
    <dbReference type="NCBI Taxonomy" id="334116"/>
    <lineage>
        <taxon>Eukaryota</taxon>
        <taxon>Metazoa</taxon>
        <taxon>Ecdysozoa</taxon>
        <taxon>Arthropoda</taxon>
        <taxon>Hexapoda</taxon>
        <taxon>Insecta</taxon>
        <taxon>Pterygota</taxon>
        <taxon>Neoptera</taxon>
        <taxon>Endopterygota</taxon>
        <taxon>Lepidoptera</taxon>
        <taxon>Glossata</taxon>
        <taxon>Ditrysia</taxon>
        <taxon>Papilionoidea</taxon>
        <taxon>Nymphalidae</taxon>
        <taxon>Nymphalinae</taxon>
        <taxon>Vanessa</taxon>
    </lineage>
</organism>
<evidence type="ECO:0000313" key="14">
    <source>
        <dbReference type="RefSeq" id="XP_026494421.1"/>
    </source>
</evidence>
<feature type="chain" id="PRO_5034136763" evidence="11">
    <location>
        <begin position="20"/>
        <end position="241"/>
    </location>
</feature>
<dbReference type="GeneID" id="113399487"/>
<feature type="domain" description="GOLD" evidence="12">
    <location>
        <begin position="36"/>
        <end position="120"/>
    </location>
</feature>
<protein>
    <submittedName>
        <fullName evidence="14">Transmembrane emp24 domain-containing protein 1-like</fullName>
    </submittedName>
</protein>
<evidence type="ECO:0000256" key="6">
    <source>
        <dbReference type="ARBA" id="ARBA00022989"/>
    </source>
</evidence>
<keyword evidence="5 11" id="KW-0732">Signal</keyword>
<sequence length="241" mass="28120">MYYFTKFLFIILLSKLVATDQIYETDMNFRVEAGTKTCFFEKGKAGQMMELYYQVLDGQHGDLDISVDVIDPRGIKLISDYKHSQNSIIMDLEYEGDYVFCLDNTYSVMNSKLVFVYVVIEDKKSENETEVSVVDSEGQEHTEEEILEWVGEEHNGEKYTVKVTDIAASLMRTLNYVVRARHMLDMYSASKSRDSYIAVEDTFIVDMWSAFQITFMMFVGFVQVYMIKKLFDRPCNIQSHY</sequence>
<name>A0A8B8IDZ3_VANTA</name>
<dbReference type="PROSITE" id="PS50866">
    <property type="entry name" value="GOLD"/>
    <property type="match status" value="1"/>
</dbReference>
<evidence type="ECO:0000256" key="7">
    <source>
        <dbReference type="ARBA" id="ARBA00023136"/>
    </source>
</evidence>
<dbReference type="OrthoDB" id="10252683at2759"/>
<dbReference type="GO" id="GO:0012505">
    <property type="term" value="C:endomembrane system"/>
    <property type="evidence" value="ECO:0007669"/>
    <property type="project" value="UniProtKB-SubCell"/>
</dbReference>
<evidence type="ECO:0000256" key="10">
    <source>
        <dbReference type="SAM" id="Phobius"/>
    </source>
</evidence>
<evidence type="ECO:0000256" key="3">
    <source>
        <dbReference type="ARBA" id="ARBA00022473"/>
    </source>
</evidence>
<reference evidence="14" key="1">
    <citation type="submission" date="2025-08" db="UniProtKB">
        <authorList>
            <consortium name="RefSeq"/>
        </authorList>
    </citation>
    <scope>IDENTIFICATION</scope>
    <source>
        <tissue evidence="14">Whole body</tissue>
    </source>
</reference>
<keyword evidence="7 10" id="KW-0472">Membrane</keyword>
<accession>A0A8B8IDZ3</accession>
<dbReference type="GO" id="GO:0016020">
    <property type="term" value="C:membrane"/>
    <property type="evidence" value="ECO:0007669"/>
    <property type="project" value="UniProtKB-SubCell"/>
</dbReference>
<gene>
    <name evidence="14" type="primary">LOC113399487</name>
</gene>
<dbReference type="RefSeq" id="XP_026494421.1">
    <property type="nucleotide sequence ID" value="XM_026638636.2"/>
</dbReference>
<dbReference type="AlphaFoldDB" id="A0A8B8IDZ3"/>
<evidence type="ECO:0000256" key="9">
    <source>
        <dbReference type="RuleBase" id="RU003827"/>
    </source>
</evidence>
<keyword evidence="6 10" id="KW-1133">Transmembrane helix</keyword>
<dbReference type="SMART" id="SM01190">
    <property type="entry name" value="EMP24_GP25L"/>
    <property type="match status" value="1"/>
</dbReference>
<comment type="subcellular location">
    <subcellularLocation>
        <location evidence="8">Endomembrane system</location>
        <topology evidence="8">Single-pass membrane protein</topology>
    </subcellularLocation>
    <subcellularLocation>
        <location evidence="1 9">Membrane</location>
        <topology evidence="1 9">Single-pass type I membrane protein</topology>
    </subcellularLocation>
</comment>
<dbReference type="SUPFAM" id="SSF101576">
    <property type="entry name" value="Supernatant protein factor (SPF), C-terminal domain"/>
    <property type="match status" value="1"/>
</dbReference>
<dbReference type="OMA" id="QVYMIKK"/>
<dbReference type="InterPro" id="IPR036598">
    <property type="entry name" value="GOLD_dom_sf"/>
</dbReference>
<comment type="similarity">
    <text evidence="2 9">Belongs to the EMP24/GP25L family.</text>
</comment>